<evidence type="ECO:0000256" key="1">
    <source>
        <dbReference type="SAM" id="Phobius"/>
    </source>
</evidence>
<dbReference type="AlphaFoldDB" id="A0AAP0EIW7"/>
<keyword evidence="1" id="KW-1133">Transmembrane helix</keyword>
<name>A0AAP0EIW7_9MAGN</name>
<dbReference type="Pfam" id="PF03140">
    <property type="entry name" value="DUF247"/>
    <property type="match status" value="1"/>
</dbReference>
<keyword evidence="1" id="KW-0472">Membrane</keyword>
<protein>
    <submittedName>
        <fullName evidence="2">Uncharacterized protein</fullName>
    </submittedName>
</protein>
<dbReference type="PANTHER" id="PTHR31170">
    <property type="entry name" value="BNAC04G53230D PROTEIN"/>
    <property type="match status" value="1"/>
</dbReference>
<organism evidence="2 3">
    <name type="scientific">Stephania yunnanensis</name>
    <dbReference type="NCBI Taxonomy" id="152371"/>
    <lineage>
        <taxon>Eukaryota</taxon>
        <taxon>Viridiplantae</taxon>
        <taxon>Streptophyta</taxon>
        <taxon>Embryophyta</taxon>
        <taxon>Tracheophyta</taxon>
        <taxon>Spermatophyta</taxon>
        <taxon>Magnoliopsida</taxon>
        <taxon>Ranunculales</taxon>
        <taxon>Menispermaceae</taxon>
        <taxon>Menispermoideae</taxon>
        <taxon>Cissampelideae</taxon>
        <taxon>Stephania</taxon>
    </lineage>
</organism>
<dbReference type="PANTHER" id="PTHR31170:SF17">
    <property type="match status" value="1"/>
</dbReference>
<comment type="caution">
    <text evidence="2">The sequence shown here is derived from an EMBL/GenBank/DDBJ whole genome shotgun (WGS) entry which is preliminary data.</text>
</comment>
<keyword evidence="3" id="KW-1185">Reference proteome</keyword>
<sequence>MSNGHAPTSTEIRNEADDKDLVSSLNQELTLTSALPANKNCSIYKVPDNLKAANENAYVPRLVSVGPFHNGSKNLQAMQDQKWIYLKSLLSRHQSSMSSNDGSSLSSPTVDLTFVQSLKRLEKRARESYSETFNKLSSNAFVEMMILDGCFIIELFIRHRTVMEKSHGREVVDSDPLFTTPRLHSCLAWDLILLENQLPLFVLEHLVSLNQLREININININQEPSTFLKELALDFFQHRSVVPKTSFGHHQQQHLDSSNHLLDLLRNSLLGSSRPSAHVTISRAEDRQKEDRSMIPSAKELSFAGIYIKKGTNDNPFNVIFKCNTRVLEIPPLSIIEDLSNPLLPNLVAFEQCRSDCPTSEFTSYACLMLNIMKDADGVRFLSKRGIINQLPGHDEEVVLLLKKICSGVTFPRNFHFSDLYDQLNKYFHSITTEWVYILRTQYFENPGTIITITNAAMVLILAVIQTFFTALPYIKKHPS</sequence>
<feature type="transmembrane region" description="Helical" evidence="1">
    <location>
        <begin position="457"/>
        <end position="476"/>
    </location>
</feature>
<proteinExistence type="predicted"/>
<dbReference type="EMBL" id="JBBNAF010000012">
    <property type="protein sequence ID" value="KAK9092497.1"/>
    <property type="molecule type" value="Genomic_DNA"/>
</dbReference>
<reference evidence="2 3" key="1">
    <citation type="submission" date="2024-01" db="EMBL/GenBank/DDBJ databases">
        <title>Genome assemblies of Stephania.</title>
        <authorList>
            <person name="Yang L."/>
        </authorList>
    </citation>
    <scope>NUCLEOTIDE SEQUENCE [LARGE SCALE GENOMIC DNA]</scope>
    <source>
        <strain evidence="2">YNDBR</strain>
        <tissue evidence="2">Leaf</tissue>
    </source>
</reference>
<accession>A0AAP0EIW7</accession>
<keyword evidence="1" id="KW-0812">Transmembrane</keyword>
<evidence type="ECO:0000313" key="2">
    <source>
        <dbReference type="EMBL" id="KAK9092497.1"/>
    </source>
</evidence>
<dbReference type="Proteomes" id="UP001420932">
    <property type="component" value="Unassembled WGS sequence"/>
</dbReference>
<gene>
    <name evidence="2" type="ORF">Syun_027408</name>
</gene>
<dbReference type="InterPro" id="IPR004158">
    <property type="entry name" value="DUF247_pln"/>
</dbReference>
<evidence type="ECO:0000313" key="3">
    <source>
        <dbReference type="Proteomes" id="UP001420932"/>
    </source>
</evidence>